<dbReference type="Proteomes" id="UP000002696">
    <property type="component" value="Chromosome"/>
</dbReference>
<name>D9QJA5_BRESC</name>
<dbReference type="KEGG" id="bsb:Bresu_2156"/>
<dbReference type="InParanoid" id="D9QJA5"/>
<protein>
    <recommendedName>
        <fullName evidence="3">DUF2171 domain-containing protein</fullName>
    </recommendedName>
</protein>
<proteinExistence type="predicted"/>
<reference evidence="2" key="1">
    <citation type="journal article" date="2011" name="J. Bacteriol.">
        <title>Genome sequences of eight morphologically diverse alphaproteobacteria.</title>
        <authorList>
            <consortium name="US DOE Joint Genome Institute"/>
            <person name="Brown P.J."/>
            <person name="Kysela D.T."/>
            <person name="Buechlein A."/>
            <person name="Hemmerich C."/>
            <person name="Brun Y.V."/>
        </authorList>
    </citation>
    <scope>NUCLEOTIDE SEQUENCE [LARGE SCALE GENOMIC DNA]</scope>
    <source>
        <strain evidence="2">ATCC 15264 / DSM 4735 / LMG 14903 / NBRC 16000 / CB 81</strain>
    </source>
</reference>
<dbReference type="BioCyc" id="BSUB633149:G1GM8-2154-MONOMER"/>
<dbReference type="RefSeq" id="WP_013269567.1">
    <property type="nucleotide sequence ID" value="NC_014375.1"/>
</dbReference>
<dbReference type="InterPro" id="IPR011033">
    <property type="entry name" value="PRC_barrel-like_sf"/>
</dbReference>
<dbReference type="EMBL" id="CP002102">
    <property type="protein sequence ID" value="ADL01466.1"/>
    <property type="molecule type" value="Genomic_DNA"/>
</dbReference>
<accession>D9QJA5</accession>
<dbReference type="SUPFAM" id="SSF50346">
    <property type="entry name" value="PRC-barrel domain"/>
    <property type="match status" value="1"/>
</dbReference>
<gene>
    <name evidence="1" type="ordered locus">Bresu_2156</name>
</gene>
<dbReference type="HOGENOM" id="CLU_170302_0_0_5"/>
<dbReference type="OrthoDB" id="9803697at2"/>
<dbReference type="STRING" id="633149.Bresu_2156"/>
<evidence type="ECO:0000313" key="1">
    <source>
        <dbReference type="EMBL" id="ADL01466.1"/>
    </source>
</evidence>
<keyword evidence="2" id="KW-1185">Reference proteome</keyword>
<dbReference type="Pfam" id="PF09939">
    <property type="entry name" value="DUF2171"/>
    <property type="match status" value="1"/>
</dbReference>
<evidence type="ECO:0000313" key="2">
    <source>
        <dbReference type="Proteomes" id="UP000002696"/>
    </source>
</evidence>
<dbReference type="InterPro" id="IPR018684">
    <property type="entry name" value="DUF2171"/>
</dbReference>
<dbReference type="eggNOG" id="COG3798">
    <property type="taxonomic scope" value="Bacteria"/>
</dbReference>
<sequence length="82" mass="9073">MVDVTLIKEHLEVVGSDGGHVGRVDHVLGDQIELAKLDLAGGFKHHMIPVSWVESVDDDKVRLSLTKDDAKAQWTEKPHDAH</sequence>
<organism evidence="1 2">
    <name type="scientific">Brevundimonas subvibrioides (strain ATCC 15264 / DSM 4735 / LMG 14903 / NBRC 16000 / CB 81)</name>
    <name type="common">Caulobacter subvibrioides</name>
    <dbReference type="NCBI Taxonomy" id="633149"/>
    <lineage>
        <taxon>Bacteria</taxon>
        <taxon>Pseudomonadati</taxon>
        <taxon>Pseudomonadota</taxon>
        <taxon>Alphaproteobacteria</taxon>
        <taxon>Caulobacterales</taxon>
        <taxon>Caulobacteraceae</taxon>
        <taxon>Brevundimonas</taxon>
    </lineage>
</organism>
<evidence type="ECO:0008006" key="3">
    <source>
        <dbReference type="Google" id="ProtNLM"/>
    </source>
</evidence>
<dbReference type="AlphaFoldDB" id="D9QJA5"/>